<sequence length="319" mass="34416">MRSTSITAADFAPTLHCVTQLLADHCANLEIIKIGYGSELGQNVLDADIFFARGRWPKLRTLHLLNVHGTPSTSSLAASFFDTHPTIEALHMQIGAALITPNAGALPALRELRCSKDQATAILSTPSDEPRPLETLRGPFLTGRGADDALLRALDKCKTLRRVELRGISGIKVLRALAAVAPRLTWLDVAEGRPLDSGPTGTVSLATAGQWADALALFPGLTTFHGISFFSEVAFVGGGVPVLADKPVARKNDEVATALAAKCPKLRRLDHWARGTNRVVVLAREDDKVRWVVMRTREDDSHAGILPPKSKGRGKRTFC</sequence>
<proteinExistence type="predicted"/>
<evidence type="ECO:0000313" key="1">
    <source>
        <dbReference type="EMBL" id="KZV96703.1"/>
    </source>
</evidence>
<evidence type="ECO:0000313" key="2">
    <source>
        <dbReference type="Proteomes" id="UP000077266"/>
    </source>
</evidence>
<name>A0A165KQM8_EXIGL</name>
<dbReference type="STRING" id="1314781.A0A165KQM8"/>
<evidence type="ECO:0008006" key="3">
    <source>
        <dbReference type="Google" id="ProtNLM"/>
    </source>
</evidence>
<dbReference type="OrthoDB" id="3270296at2759"/>
<dbReference type="EMBL" id="KV425939">
    <property type="protein sequence ID" value="KZV96703.1"/>
    <property type="molecule type" value="Genomic_DNA"/>
</dbReference>
<reference evidence="1 2" key="1">
    <citation type="journal article" date="2016" name="Mol. Biol. Evol.">
        <title>Comparative Genomics of Early-Diverging Mushroom-Forming Fungi Provides Insights into the Origins of Lignocellulose Decay Capabilities.</title>
        <authorList>
            <person name="Nagy L.G."/>
            <person name="Riley R."/>
            <person name="Tritt A."/>
            <person name="Adam C."/>
            <person name="Daum C."/>
            <person name="Floudas D."/>
            <person name="Sun H."/>
            <person name="Yadav J.S."/>
            <person name="Pangilinan J."/>
            <person name="Larsson K.H."/>
            <person name="Matsuura K."/>
            <person name="Barry K."/>
            <person name="Labutti K."/>
            <person name="Kuo R."/>
            <person name="Ohm R.A."/>
            <person name="Bhattacharya S.S."/>
            <person name="Shirouzu T."/>
            <person name="Yoshinaga Y."/>
            <person name="Martin F.M."/>
            <person name="Grigoriev I.V."/>
            <person name="Hibbett D.S."/>
        </authorList>
    </citation>
    <scope>NUCLEOTIDE SEQUENCE [LARGE SCALE GENOMIC DNA]</scope>
    <source>
        <strain evidence="1 2">HHB12029</strain>
    </source>
</reference>
<dbReference type="SUPFAM" id="SSF52047">
    <property type="entry name" value="RNI-like"/>
    <property type="match status" value="1"/>
</dbReference>
<keyword evidence="2" id="KW-1185">Reference proteome</keyword>
<dbReference type="InParanoid" id="A0A165KQM8"/>
<protein>
    <recommendedName>
        <fullName evidence="3">RNI-like protein</fullName>
    </recommendedName>
</protein>
<dbReference type="Proteomes" id="UP000077266">
    <property type="component" value="Unassembled WGS sequence"/>
</dbReference>
<accession>A0A165KQM8</accession>
<gene>
    <name evidence="1" type="ORF">EXIGLDRAFT_732502</name>
</gene>
<dbReference type="Gene3D" id="3.80.10.10">
    <property type="entry name" value="Ribonuclease Inhibitor"/>
    <property type="match status" value="1"/>
</dbReference>
<dbReference type="InterPro" id="IPR032675">
    <property type="entry name" value="LRR_dom_sf"/>
</dbReference>
<organism evidence="1 2">
    <name type="scientific">Exidia glandulosa HHB12029</name>
    <dbReference type="NCBI Taxonomy" id="1314781"/>
    <lineage>
        <taxon>Eukaryota</taxon>
        <taxon>Fungi</taxon>
        <taxon>Dikarya</taxon>
        <taxon>Basidiomycota</taxon>
        <taxon>Agaricomycotina</taxon>
        <taxon>Agaricomycetes</taxon>
        <taxon>Auriculariales</taxon>
        <taxon>Exidiaceae</taxon>
        <taxon>Exidia</taxon>
    </lineage>
</organism>
<dbReference type="AlphaFoldDB" id="A0A165KQM8"/>